<evidence type="ECO:0000256" key="1">
    <source>
        <dbReference type="ARBA" id="ARBA00000707"/>
    </source>
</evidence>
<dbReference type="PROSITE" id="PS50235">
    <property type="entry name" value="USP_3"/>
    <property type="match status" value="1"/>
</dbReference>
<evidence type="ECO:0000256" key="7">
    <source>
        <dbReference type="ARBA" id="ARBA00037450"/>
    </source>
</evidence>
<comment type="function">
    <text evidence="7 8">Recognizes and hydrolyzes the peptide bond at the C-terminal Gly of ubiquitin. Involved in the processing of poly-ubiquitin precursors as well as that of ubiquitinated proteins.</text>
</comment>
<dbReference type="Gene3D" id="3.90.70.10">
    <property type="entry name" value="Cysteine proteinases"/>
    <property type="match status" value="1"/>
</dbReference>
<dbReference type="Pfam" id="PF00443">
    <property type="entry name" value="UCH"/>
    <property type="match status" value="1"/>
</dbReference>
<dbReference type="PROSITE" id="PS00972">
    <property type="entry name" value="USP_1"/>
    <property type="match status" value="1"/>
</dbReference>
<evidence type="ECO:0000313" key="12">
    <source>
        <dbReference type="Proteomes" id="UP000434276"/>
    </source>
</evidence>
<dbReference type="OrthoDB" id="420187at2759"/>
<dbReference type="InterPro" id="IPR050164">
    <property type="entry name" value="Peptidase_C19"/>
</dbReference>
<dbReference type="AlphaFoldDB" id="A0A5S9XTG4"/>
<organism evidence="11 12">
    <name type="scientific">Arabidopsis thaliana</name>
    <name type="common">Mouse-ear cress</name>
    <dbReference type="NCBI Taxonomy" id="3702"/>
    <lineage>
        <taxon>Eukaryota</taxon>
        <taxon>Viridiplantae</taxon>
        <taxon>Streptophyta</taxon>
        <taxon>Embryophyta</taxon>
        <taxon>Tracheophyta</taxon>
        <taxon>Spermatophyta</taxon>
        <taxon>Magnoliopsida</taxon>
        <taxon>eudicotyledons</taxon>
        <taxon>Gunneridae</taxon>
        <taxon>Pentapetalae</taxon>
        <taxon>rosids</taxon>
        <taxon>malvids</taxon>
        <taxon>Brassicales</taxon>
        <taxon>Brassicaceae</taxon>
        <taxon>Camelineae</taxon>
        <taxon>Arabidopsis</taxon>
    </lineage>
</organism>
<feature type="domain" description="USP" evidence="10">
    <location>
        <begin position="177"/>
        <end position="477"/>
    </location>
</feature>
<evidence type="ECO:0000256" key="9">
    <source>
        <dbReference type="SAM" id="MobiDB-lite"/>
    </source>
</evidence>
<dbReference type="SUPFAM" id="SSF54001">
    <property type="entry name" value="Cysteine proteinases"/>
    <property type="match status" value="1"/>
</dbReference>
<dbReference type="InterPro" id="IPR018200">
    <property type="entry name" value="USP_CS"/>
</dbReference>
<reference evidence="11 12" key="1">
    <citation type="submission" date="2019-12" db="EMBL/GenBank/DDBJ databases">
        <authorList>
            <person name="Jiao W.-B."/>
            <person name="Schneeberger K."/>
        </authorList>
    </citation>
    <scope>NUCLEOTIDE SEQUENCE [LARGE SCALE GENOMIC DNA]</scope>
    <source>
        <strain evidence="12">cv. C24</strain>
    </source>
</reference>
<dbReference type="EMBL" id="CACSHJ010000095">
    <property type="protein sequence ID" value="CAA0395649.1"/>
    <property type="molecule type" value="Genomic_DNA"/>
</dbReference>
<evidence type="ECO:0000256" key="3">
    <source>
        <dbReference type="ARBA" id="ARBA00022670"/>
    </source>
</evidence>
<gene>
    <name evidence="11" type="ORF">C24_LOCUS18391</name>
</gene>
<dbReference type="PANTHER" id="PTHR24006">
    <property type="entry name" value="UBIQUITIN CARBOXYL-TERMINAL HYDROLASE"/>
    <property type="match status" value="1"/>
</dbReference>
<dbReference type="InterPro" id="IPR001394">
    <property type="entry name" value="Peptidase_C19_UCH"/>
</dbReference>
<evidence type="ECO:0000313" key="11">
    <source>
        <dbReference type="EMBL" id="CAA0395649.1"/>
    </source>
</evidence>
<keyword evidence="5 8" id="KW-0378">Hydrolase</keyword>
<feature type="compositionally biased region" description="Low complexity" evidence="9">
    <location>
        <begin position="9"/>
        <end position="20"/>
    </location>
</feature>
<comment type="similarity">
    <text evidence="2 8">Belongs to the peptidase C19 family.</text>
</comment>
<keyword evidence="3 8" id="KW-0645">Protease</keyword>
<accession>A0A5S9XTG4</accession>
<evidence type="ECO:0000256" key="6">
    <source>
        <dbReference type="ARBA" id="ARBA00022807"/>
    </source>
</evidence>
<keyword evidence="6 8" id="KW-0788">Thiol protease</keyword>
<dbReference type="GO" id="GO:0016579">
    <property type="term" value="P:protein deubiquitination"/>
    <property type="evidence" value="ECO:0007669"/>
    <property type="project" value="InterPro"/>
</dbReference>
<evidence type="ECO:0000256" key="8">
    <source>
        <dbReference type="RuleBase" id="RU366025"/>
    </source>
</evidence>
<dbReference type="PANTHER" id="PTHR24006:SF747">
    <property type="entry name" value="UBIQUITIN CARBOXYL-TERMINAL HYDROLASE 20"/>
    <property type="match status" value="1"/>
</dbReference>
<feature type="compositionally biased region" description="Low complexity" evidence="9">
    <location>
        <begin position="73"/>
        <end position="87"/>
    </location>
</feature>
<proteinExistence type="inferred from homology"/>
<sequence length="696" mass="78611">MLMAKPDVPSSILPRSSSILPNSIETLDENESIEAQVNNVQSLALSSPNRDRGDDDDNNNNNHDSVSIPPPIYDGYSSSSSDESQSVPSPPINLDHDDDECQIPIRNTSQALDDIDDDIWGDDDLPETRRPWTPNVSPGFGSDDDDDNDDDNSKNEPRKSLFYGFRQEPEPVTGVGAGLWNLGNSCFLNSVFQCFTHTVPLIESLLSFRYEVPCHCGNEFFCVIRAIRYHIEAALRPERCPIAPYFFFDNLNYFSPDFQRYQQEDAHEFLQAFLEKLEICGSDRTSFRGDITSQDVFSGRLISGLRCCNCDSVSETYEKSVGLSLEIEDVDTLGSALESFTRVEKLDEQLTCDNCNEKVSKEKQLLLDKLPLVATFHLKRFKNNGLYMEKIYKHVKIPLEIDLQPYMRNIQENEVSTKYHLYALVEHFGYSVAYGHYSSYVRSAPKIWHHFDDSKVTRIDEDMVLSQDSYILFYAREGTRWFSSVYEEMQPLVEASLLNSSPKSVLDSSTNGECLSEISYENGDKASKPCDSAGVSNQHVKTKEDFVSLSNDDVFLSAESSSGEDSPMGELLDPLDPDDSYSPCTEKESDSCLAIERATIRDDFFPLLLDQNQESSTSSPKLQERTFEMQLLQMEETTKSQEPWKQPLSSISNIADSMEAEFVYGDLMKKPSPRARELLDQAISTNGSPPKKLKTT</sequence>
<name>A0A5S9XTG4_ARATH</name>
<dbReference type="GO" id="GO:0004843">
    <property type="term" value="F:cysteine-type deubiquitinase activity"/>
    <property type="evidence" value="ECO:0007669"/>
    <property type="project" value="UniProtKB-UniRule"/>
</dbReference>
<dbReference type="GO" id="GO:0006508">
    <property type="term" value="P:proteolysis"/>
    <property type="evidence" value="ECO:0007669"/>
    <property type="project" value="UniProtKB-KW"/>
</dbReference>
<comment type="catalytic activity">
    <reaction evidence="1 8">
        <text>Thiol-dependent hydrolysis of ester, thioester, amide, peptide and isopeptide bonds formed by the C-terminal Gly of ubiquitin (a 76-residue protein attached to proteins as an intracellular targeting signal).</text>
        <dbReference type="EC" id="3.4.19.12"/>
    </reaction>
</comment>
<feature type="region of interest" description="Disordered" evidence="9">
    <location>
        <begin position="675"/>
        <end position="696"/>
    </location>
</feature>
<feature type="region of interest" description="Disordered" evidence="9">
    <location>
        <begin position="557"/>
        <end position="586"/>
    </location>
</feature>
<protein>
    <recommendedName>
        <fullName evidence="8">Ubiquitin carboxyl-terminal hydrolase</fullName>
        <ecNumber evidence="8">3.4.19.12</ecNumber>
    </recommendedName>
</protein>
<dbReference type="Proteomes" id="UP000434276">
    <property type="component" value="Unassembled WGS sequence"/>
</dbReference>
<dbReference type="PROSITE" id="PS00973">
    <property type="entry name" value="USP_2"/>
    <property type="match status" value="1"/>
</dbReference>
<dbReference type="ExpressionAtlas" id="A0A5S9XTG4">
    <property type="expression patterns" value="baseline and differential"/>
</dbReference>
<evidence type="ECO:0000256" key="4">
    <source>
        <dbReference type="ARBA" id="ARBA00022786"/>
    </source>
</evidence>
<evidence type="ECO:0000256" key="5">
    <source>
        <dbReference type="ARBA" id="ARBA00022801"/>
    </source>
</evidence>
<dbReference type="CDD" id="cd02661">
    <property type="entry name" value="Peptidase_C19E"/>
    <property type="match status" value="1"/>
</dbReference>
<keyword evidence="4 8" id="KW-0833">Ubl conjugation pathway</keyword>
<dbReference type="FunFam" id="3.90.70.10:FF:000116">
    <property type="entry name" value="Ubiquitin carboxyl-terminal hydrolase 20"/>
    <property type="match status" value="1"/>
</dbReference>
<feature type="region of interest" description="Disordered" evidence="9">
    <location>
        <begin position="42"/>
        <end position="163"/>
    </location>
</feature>
<dbReference type="EC" id="3.4.19.12" evidence="8"/>
<feature type="region of interest" description="Disordered" evidence="9">
    <location>
        <begin position="1"/>
        <end position="20"/>
    </location>
</feature>
<evidence type="ECO:0000259" key="10">
    <source>
        <dbReference type="PROSITE" id="PS50235"/>
    </source>
</evidence>
<feature type="compositionally biased region" description="Acidic residues" evidence="9">
    <location>
        <begin position="113"/>
        <end position="125"/>
    </location>
</feature>
<dbReference type="InterPro" id="IPR028889">
    <property type="entry name" value="USP"/>
</dbReference>
<evidence type="ECO:0000256" key="2">
    <source>
        <dbReference type="ARBA" id="ARBA00009085"/>
    </source>
</evidence>
<dbReference type="InterPro" id="IPR038765">
    <property type="entry name" value="Papain-like_cys_pep_sf"/>
</dbReference>